<dbReference type="PROSITE" id="PS00217">
    <property type="entry name" value="SUGAR_TRANSPORT_2"/>
    <property type="match status" value="1"/>
</dbReference>
<keyword evidence="2 6" id="KW-0812">Transmembrane</keyword>
<dbReference type="InterPro" id="IPR036259">
    <property type="entry name" value="MFS_trans_sf"/>
</dbReference>
<dbReference type="PROSITE" id="PS50850">
    <property type="entry name" value="MFS"/>
    <property type="match status" value="1"/>
</dbReference>
<dbReference type="OrthoDB" id="5296287at2759"/>
<feature type="transmembrane region" description="Helical" evidence="6">
    <location>
        <begin position="213"/>
        <end position="237"/>
    </location>
</feature>
<dbReference type="SUPFAM" id="SSF103473">
    <property type="entry name" value="MFS general substrate transporter"/>
    <property type="match status" value="1"/>
</dbReference>
<evidence type="ECO:0000256" key="2">
    <source>
        <dbReference type="ARBA" id="ARBA00022692"/>
    </source>
</evidence>
<dbReference type="Proteomes" id="UP001151518">
    <property type="component" value="Unassembled WGS sequence"/>
</dbReference>
<dbReference type="EMBL" id="JANBTW010000005">
    <property type="protein sequence ID" value="KAJ2680370.1"/>
    <property type="molecule type" value="Genomic_DNA"/>
</dbReference>
<keyword evidence="3 6" id="KW-1133">Transmembrane helix</keyword>
<evidence type="ECO:0000256" key="5">
    <source>
        <dbReference type="SAM" id="MobiDB-lite"/>
    </source>
</evidence>
<dbReference type="GO" id="GO:0035879">
    <property type="term" value="P:plasma membrane lactate transport"/>
    <property type="evidence" value="ECO:0007669"/>
    <property type="project" value="TreeGrafter"/>
</dbReference>
<protein>
    <submittedName>
        <fullName evidence="8">Carboxylic acid transporter</fullName>
    </submittedName>
</protein>
<feature type="transmembrane region" description="Helical" evidence="6">
    <location>
        <begin position="126"/>
        <end position="148"/>
    </location>
</feature>
<feature type="transmembrane region" description="Helical" evidence="6">
    <location>
        <begin position="88"/>
        <end position="106"/>
    </location>
</feature>
<feature type="transmembrane region" description="Helical" evidence="6">
    <location>
        <begin position="244"/>
        <end position="263"/>
    </location>
</feature>
<dbReference type="GO" id="GO:0005886">
    <property type="term" value="C:plasma membrane"/>
    <property type="evidence" value="ECO:0007669"/>
    <property type="project" value="TreeGrafter"/>
</dbReference>
<gene>
    <name evidence="8" type="primary">JEN1</name>
    <name evidence="8" type="ORF">GGI25_000662</name>
</gene>
<dbReference type="GO" id="GO:0015355">
    <property type="term" value="F:secondary active monocarboxylate transmembrane transporter activity"/>
    <property type="evidence" value="ECO:0007669"/>
    <property type="project" value="TreeGrafter"/>
</dbReference>
<comment type="caution">
    <text evidence="8">The sequence shown here is derived from an EMBL/GenBank/DDBJ whole genome shotgun (WGS) entry which is preliminary data.</text>
</comment>
<evidence type="ECO:0000313" key="8">
    <source>
        <dbReference type="EMBL" id="KAJ2680370.1"/>
    </source>
</evidence>
<sequence>MTHREQSIIEEATIEAENKGPVTTEMSPRPEKDKQQSLKMDDAYSTLNRRERIRLGVYNHIRELLAKPDPRNKPKNPAGLLRLTPRQAFTFSVAFLGWMVDAIDFFCVSMSTTELAAAFNKDPSKVTSAITVTLMLRPIGALVFGVVADRFGRRIPLMVNLFLFTVIEVASGFSQNLPTFVGLRAVYGILMGGEWGLGNSLAMETLPIASRGIFSGILQEGYAVGNLIAAMLYYAIVPNLGWRALYWISIIPAVITIVLAFFLKESDAWQQSRHEISPEQFRATFPGLAYQLGNLIAASASQIEATMGEKNPLPELRDGQKIPDYGKVQGMLIGIVFACIFVLILIGKEEKGKSFTSTSKEEEAVESYNESINEQRALNLEQKPAISSDGAPLSHT</sequence>
<accession>A0A9W8L0T0</accession>
<dbReference type="InterPro" id="IPR020846">
    <property type="entry name" value="MFS_dom"/>
</dbReference>
<evidence type="ECO:0000313" key="9">
    <source>
        <dbReference type="Proteomes" id="UP001151518"/>
    </source>
</evidence>
<evidence type="ECO:0000256" key="4">
    <source>
        <dbReference type="ARBA" id="ARBA00023136"/>
    </source>
</evidence>
<name>A0A9W8L0T0_9FUNG</name>
<dbReference type="InterPro" id="IPR005828">
    <property type="entry name" value="MFS_sugar_transport-like"/>
</dbReference>
<feature type="compositionally biased region" description="Basic and acidic residues" evidence="5">
    <location>
        <begin position="28"/>
        <end position="38"/>
    </location>
</feature>
<feature type="transmembrane region" description="Helical" evidence="6">
    <location>
        <begin position="155"/>
        <end position="173"/>
    </location>
</feature>
<dbReference type="CDD" id="cd17316">
    <property type="entry name" value="MFS_SV2_like"/>
    <property type="match status" value="1"/>
</dbReference>
<evidence type="ECO:0000256" key="1">
    <source>
        <dbReference type="ARBA" id="ARBA00004141"/>
    </source>
</evidence>
<feature type="domain" description="Major facilitator superfamily (MFS) profile" evidence="7">
    <location>
        <begin position="90"/>
        <end position="396"/>
    </location>
</feature>
<proteinExistence type="predicted"/>
<comment type="subcellular location">
    <subcellularLocation>
        <location evidence="1">Membrane</location>
        <topology evidence="1">Multi-pass membrane protein</topology>
    </subcellularLocation>
</comment>
<evidence type="ECO:0000256" key="3">
    <source>
        <dbReference type="ARBA" id="ARBA00022989"/>
    </source>
</evidence>
<evidence type="ECO:0000256" key="6">
    <source>
        <dbReference type="SAM" id="Phobius"/>
    </source>
</evidence>
<dbReference type="AlphaFoldDB" id="A0A9W8L0T0"/>
<feature type="region of interest" description="Disordered" evidence="5">
    <location>
        <begin position="1"/>
        <end position="38"/>
    </location>
</feature>
<reference evidence="8" key="1">
    <citation type="submission" date="2022-07" db="EMBL/GenBank/DDBJ databases">
        <title>Phylogenomic reconstructions and comparative analyses of Kickxellomycotina fungi.</title>
        <authorList>
            <person name="Reynolds N.K."/>
            <person name="Stajich J.E."/>
            <person name="Barry K."/>
            <person name="Grigoriev I.V."/>
            <person name="Crous P."/>
            <person name="Smith M.E."/>
        </authorList>
    </citation>
    <scope>NUCLEOTIDE SEQUENCE</scope>
    <source>
        <strain evidence="8">NRRL 3115</strain>
    </source>
</reference>
<dbReference type="InterPro" id="IPR005829">
    <property type="entry name" value="Sugar_transporter_CS"/>
</dbReference>
<dbReference type="PANTHER" id="PTHR23508">
    <property type="entry name" value="CARBOXYLIC ACID TRANSPORTER PROTEIN HOMOLOG"/>
    <property type="match status" value="1"/>
</dbReference>
<feature type="transmembrane region" description="Helical" evidence="6">
    <location>
        <begin position="328"/>
        <end position="347"/>
    </location>
</feature>
<dbReference type="PANTHER" id="PTHR23508:SF10">
    <property type="entry name" value="CARBOXYLIC ACID TRANSPORTER PROTEIN HOMOLOG"/>
    <property type="match status" value="1"/>
</dbReference>
<keyword evidence="4 6" id="KW-0472">Membrane</keyword>
<organism evidence="8 9">
    <name type="scientific">Coemansia spiralis</name>
    <dbReference type="NCBI Taxonomy" id="417178"/>
    <lineage>
        <taxon>Eukaryota</taxon>
        <taxon>Fungi</taxon>
        <taxon>Fungi incertae sedis</taxon>
        <taxon>Zoopagomycota</taxon>
        <taxon>Kickxellomycotina</taxon>
        <taxon>Kickxellomycetes</taxon>
        <taxon>Kickxellales</taxon>
        <taxon>Kickxellaceae</taxon>
        <taxon>Coemansia</taxon>
    </lineage>
</organism>
<evidence type="ECO:0000259" key="7">
    <source>
        <dbReference type="PROSITE" id="PS50850"/>
    </source>
</evidence>
<dbReference type="Gene3D" id="1.20.1250.20">
    <property type="entry name" value="MFS general substrate transporter like domains"/>
    <property type="match status" value="1"/>
</dbReference>
<dbReference type="Pfam" id="PF00083">
    <property type="entry name" value="Sugar_tr"/>
    <property type="match status" value="1"/>
</dbReference>